<comment type="caution">
    <text evidence="1">The sequence shown here is derived from an EMBL/GenBank/DDBJ whole genome shotgun (WGS) entry which is preliminary data.</text>
</comment>
<evidence type="ECO:0000313" key="2">
    <source>
        <dbReference type="Proteomes" id="UP000814033"/>
    </source>
</evidence>
<dbReference type="EMBL" id="MU275870">
    <property type="protein sequence ID" value="KAI0049710.1"/>
    <property type="molecule type" value="Genomic_DNA"/>
</dbReference>
<name>A0ACB8S1I0_9AGAM</name>
<protein>
    <submittedName>
        <fullName evidence="1">Uncharacterized protein</fullName>
    </submittedName>
</protein>
<proteinExistence type="predicted"/>
<sequence length="551" mass="59029">MVLIHILSPKGNGARAFPFHGHLGLTPLTVQAAVLVRPDPSAKALLAHSLTVYVRCYEAHHGRTGQIHANRIAEYPAVLWQPPPDTDAAPLVDLDAPFRITVPRDSPGFSTAFYPDYRVFWRVEAVIAHPYVVGLGARQVKTADLTVLRYGEPSAQPPLPTPAPFLLPRQTSKLRAPVLRYHVGVPIQQIGPDDLLSVSITLSALDSSVNVRSASLTVERRIQIREPPLSPDLLLSPPPPDSPSLAPPYPPASSTYTLDSIASSAHSRTPLFATPHDHDPDSSPLKLITHIVAGTESTSGRFVRDPATGLWSRTLTLQWPAPRSTNRWSVGETMDTDMVRIGFFVKVKLVVTSASGTDSLELQEEPITVALTNNADRQLALSKYHAARPPPSPTVPVASTSRTKPRRPVQMEAWGPAGVASAATATAKPSKERRNARPHTSGGRPRTSTGASSSAWRPGSASSSFPGVPKPPPIAQSVSAPLPQVPVLVTPTATRINTITGETSVSSMPEPPGEHVRAWEEELERIEARSRMSSVHAGSGASRRRVGVGGG</sequence>
<organism evidence="1 2">
    <name type="scientific">Auriscalpium vulgare</name>
    <dbReference type="NCBI Taxonomy" id="40419"/>
    <lineage>
        <taxon>Eukaryota</taxon>
        <taxon>Fungi</taxon>
        <taxon>Dikarya</taxon>
        <taxon>Basidiomycota</taxon>
        <taxon>Agaricomycotina</taxon>
        <taxon>Agaricomycetes</taxon>
        <taxon>Russulales</taxon>
        <taxon>Auriscalpiaceae</taxon>
        <taxon>Auriscalpium</taxon>
    </lineage>
</organism>
<keyword evidence="2" id="KW-1185">Reference proteome</keyword>
<gene>
    <name evidence="1" type="ORF">FA95DRAFT_1556590</name>
</gene>
<evidence type="ECO:0000313" key="1">
    <source>
        <dbReference type="EMBL" id="KAI0049710.1"/>
    </source>
</evidence>
<dbReference type="Proteomes" id="UP000814033">
    <property type="component" value="Unassembled WGS sequence"/>
</dbReference>
<accession>A0ACB8S1I0</accession>
<reference evidence="1" key="2">
    <citation type="journal article" date="2022" name="New Phytol.">
        <title>Evolutionary transition to the ectomycorrhizal habit in the genomes of a hyperdiverse lineage of mushroom-forming fungi.</title>
        <authorList>
            <person name="Looney B."/>
            <person name="Miyauchi S."/>
            <person name="Morin E."/>
            <person name="Drula E."/>
            <person name="Courty P.E."/>
            <person name="Kohler A."/>
            <person name="Kuo A."/>
            <person name="LaButti K."/>
            <person name="Pangilinan J."/>
            <person name="Lipzen A."/>
            <person name="Riley R."/>
            <person name="Andreopoulos W."/>
            <person name="He G."/>
            <person name="Johnson J."/>
            <person name="Nolan M."/>
            <person name="Tritt A."/>
            <person name="Barry K.W."/>
            <person name="Grigoriev I.V."/>
            <person name="Nagy L.G."/>
            <person name="Hibbett D."/>
            <person name="Henrissat B."/>
            <person name="Matheny P.B."/>
            <person name="Labbe J."/>
            <person name="Martin F.M."/>
        </authorList>
    </citation>
    <scope>NUCLEOTIDE SEQUENCE</scope>
    <source>
        <strain evidence="1">FP105234-sp</strain>
    </source>
</reference>
<reference evidence="1" key="1">
    <citation type="submission" date="2021-02" db="EMBL/GenBank/DDBJ databases">
        <authorList>
            <consortium name="DOE Joint Genome Institute"/>
            <person name="Ahrendt S."/>
            <person name="Looney B.P."/>
            <person name="Miyauchi S."/>
            <person name="Morin E."/>
            <person name="Drula E."/>
            <person name="Courty P.E."/>
            <person name="Chicoki N."/>
            <person name="Fauchery L."/>
            <person name="Kohler A."/>
            <person name="Kuo A."/>
            <person name="Labutti K."/>
            <person name="Pangilinan J."/>
            <person name="Lipzen A."/>
            <person name="Riley R."/>
            <person name="Andreopoulos W."/>
            <person name="He G."/>
            <person name="Johnson J."/>
            <person name="Barry K.W."/>
            <person name="Grigoriev I.V."/>
            <person name="Nagy L."/>
            <person name="Hibbett D."/>
            <person name="Henrissat B."/>
            <person name="Matheny P.B."/>
            <person name="Labbe J."/>
            <person name="Martin F."/>
        </authorList>
    </citation>
    <scope>NUCLEOTIDE SEQUENCE</scope>
    <source>
        <strain evidence="1">FP105234-sp</strain>
    </source>
</reference>